<dbReference type="GO" id="GO:0005737">
    <property type="term" value="C:cytoplasm"/>
    <property type="evidence" value="ECO:0007669"/>
    <property type="project" value="TreeGrafter"/>
</dbReference>
<dbReference type="PANTHER" id="PTHR43544">
    <property type="entry name" value="SHORT-CHAIN DEHYDROGENASE/REDUCTASE"/>
    <property type="match status" value="1"/>
</dbReference>
<dbReference type="SUPFAM" id="SSF51735">
    <property type="entry name" value="NAD(P)-binding Rossmann-fold domains"/>
    <property type="match status" value="1"/>
</dbReference>
<dbReference type="PRINTS" id="PR00081">
    <property type="entry name" value="GDHRDH"/>
</dbReference>
<dbReference type="AlphaFoldDB" id="M4HX05"/>
<dbReference type="InterPro" id="IPR051468">
    <property type="entry name" value="Fungal_SecMetab_SDRs"/>
</dbReference>
<sequence>MEAGMLESPHSVLIAGASGGIAQAIGAEIIRRYPQTRLLTLSRTSVDRIPGHAGEHHHLSVALDGPESVDAVGSFLAEQPSPPHWIISCCGILHDEFQRPEKSLSQCEDRWLLQSMRVNVLSHLHLAQAVDGILPRRSSLLWASLSAKVGSIADNQLGGWYSYRASKAALNMLIKNLSIEWARKLEESCVVAIHPGTTDTSLSKPFQANVPPDKLYSPAVSANRIVNILGQLVASDSGKFLSWDGSEIPW</sequence>
<dbReference type="InterPro" id="IPR036291">
    <property type="entry name" value="NAD(P)-bd_dom_sf"/>
</dbReference>
<dbReference type="Gene3D" id="3.40.50.720">
    <property type="entry name" value="NAD(P)-binding Rossmann-like Domain"/>
    <property type="match status" value="1"/>
</dbReference>
<evidence type="ECO:0000313" key="1">
    <source>
        <dbReference type="EMBL" id="AFT64050.1"/>
    </source>
</evidence>
<dbReference type="PANTHER" id="PTHR43544:SF12">
    <property type="entry name" value="NAD(P)-BINDING ROSSMANN-FOLD SUPERFAMILY PROTEIN"/>
    <property type="match status" value="1"/>
</dbReference>
<dbReference type="EMBL" id="JX523952">
    <property type="protein sequence ID" value="AFT64050.1"/>
    <property type="molecule type" value="Genomic_DNA"/>
</dbReference>
<dbReference type="Pfam" id="PF00106">
    <property type="entry name" value="adh_short"/>
    <property type="match status" value="1"/>
</dbReference>
<organism evidence="1">
    <name type="scientific">gamma proteobacterium D250</name>
    <dbReference type="NCBI Taxonomy" id="649546"/>
    <lineage>
        <taxon>Bacteria</taxon>
        <taxon>Pseudomonadati</taxon>
        <taxon>Pseudomonadota</taxon>
        <taxon>Gammaproteobacteria</taxon>
    </lineage>
</organism>
<protein>
    <submittedName>
        <fullName evidence="1">Putative cell-cell signaling protein CsgA</fullName>
    </submittedName>
</protein>
<proteinExistence type="predicted"/>
<reference evidence="1" key="1">
    <citation type="journal article" date="2013" name="Mar. Drugs">
        <title>Assessing the effectiveness of functional genetic screens for the identification of bioactive metabolites.</title>
        <authorList>
            <person name="Penesyan A."/>
            <person name="Ballestriero F."/>
            <person name="Daim M."/>
            <person name="Kjelleberg S."/>
            <person name="Thomas T."/>
            <person name="Egan S."/>
        </authorList>
    </citation>
    <scope>NUCLEOTIDE SEQUENCE</scope>
    <source>
        <strain evidence="1">D250</strain>
    </source>
</reference>
<accession>M4HX05</accession>
<dbReference type="InterPro" id="IPR002347">
    <property type="entry name" value="SDR_fam"/>
</dbReference>
<name>M4HX05_9GAMM</name>
<dbReference type="GO" id="GO:0016491">
    <property type="term" value="F:oxidoreductase activity"/>
    <property type="evidence" value="ECO:0007669"/>
    <property type="project" value="TreeGrafter"/>
</dbReference>